<reference evidence="8 9" key="1">
    <citation type="submission" date="2018-11" db="EMBL/GenBank/DDBJ databases">
        <title>Draft genome sequence of Ferruginibacter sp. BO-59.</title>
        <authorList>
            <person name="Im W.T."/>
        </authorList>
    </citation>
    <scope>NUCLEOTIDE SEQUENCE [LARGE SCALE GENOMIC DNA]</scope>
    <source>
        <strain evidence="8 9">BO-59</strain>
    </source>
</reference>
<keyword evidence="6 7" id="KW-0472">Membrane</keyword>
<keyword evidence="3" id="KW-1003">Cell membrane</keyword>
<dbReference type="Pfam" id="PF04226">
    <property type="entry name" value="Transgly_assoc"/>
    <property type="match status" value="1"/>
</dbReference>
<dbReference type="RefSeq" id="WP_123119247.1">
    <property type="nucleotide sequence ID" value="NZ_RJJR01000002.1"/>
</dbReference>
<feature type="transmembrane region" description="Helical" evidence="7">
    <location>
        <begin position="31"/>
        <end position="49"/>
    </location>
</feature>
<dbReference type="GO" id="GO:0005886">
    <property type="term" value="C:plasma membrane"/>
    <property type="evidence" value="ECO:0007669"/>
    <property type="project" value="UniProtKB-SubCell"/>
</dbReference>
<dbReference type="Proteomes" id="UP000267223">
    <property type="component" value="Unassembled WGS sequence"/>
</dbReference>
<evidence type="ECO:0000256" key="2">
    <source>
        <dbReference type="ARBA" id="ARBA00011006"/>
    </source>
</evidence>
<organism evidence="8 9">
    <name type="scientific">Hanamia caeni</name>
    <dbReference type="NCBI Taxonomy" id="2294116"/>
    <lineage>
        <taxon>Bacteria</taxon>
        <taxon>Pseudomonadati</taxon>
        <taxon>Bacteroidota</taxon>
        <taxon>Chitinophagia</taxon>
        <taxon>Chitinophagales</taxon>
        <taxon>Chitinophagaceae</taxon>
        <taxon>Hanamia</taxon>
    </lineage>
</organism>
<keyword evidence="5 7" id="KW-1133">Transmembrane helix</keyword>
<dbReference type="AlphaFoldDB" id="A0A3M9NME3"/>
<gene>
    <name evidence="8" type="ORF">EFY79_03180</name>
</gene>
<sequence>MTLFGFFILLLIAAICGGIGQSIAGYNVGGCLVSIVIGFIGAYIGLWVAGKLGLPDFFTVNVEGKPFPIIWAIIGSAIFTFFVALLRRAFTGRD</sequence>
<keyword evidence="9" id="KW-1185">Reference proteome</keyword>
<proteinExistence type="inferred from homology"/>
<accession>A0A3M9NME3</accession>
<evidence type="ECO:0000313" key="8">
    <source>
        <dbReference type="EMBL" id="RNI38685.1"/>
    </source>
</evidence>
<dbReference type="InterPro" id="IPR007341">
    <property type="entry name" value="Transgly_assoc"/>
</dbReference>
<evidence type="ECO:0000256" key="6">
    <source>
        <dbReference type="ARBA" id="ARBA00023136"/>
    </source>
</evidence>
<protein>
    <submittedName>
        <fullName evidence="8">GlsB/YeaQ/YmgE family stress response membrane protein</fullName>
    </submittedName>
</protein>
<evidence type="ECO:0000256" key="4">
    <source>
        <dbReference type="ARBA" id="ARBA00022692"/>
    </source>
</evidence>
<dbReference type="EMBL" id="RJJR01000002">
    <property type="protein sequence ID" value="RNI38685.1"/>
    <property type="molecule type" value="Genomic_DNA"/>
</dbReference>
<evidence type="ECO:0000256" key="5">
    <source>
        <dbReference type="ARBA" id="ARBA00022989"/>
    </source>
</evidence>
<evidence type="ECO:0000313" key="9">
    <source>
        <dbReference type="Proteomes" id="UP000267223"/>
    </source>
</evidence>
<dbReference type="OrthoDB" id="1525149at2"/>
<evidence type="ECO:0000256" key="3">
    <source>
        <dbReference type="ARBA" id="ARBA00022475"/>
    </source>
</evidence>
<feature type="transmembrane region" description="Helical" evidence="7">
    <location>
        <begin position="69"/>
        <end position="86"/>
    </location>
</feature>
<feature type="transmembrane region" description="Helical" evidence="7">
    <location>
        <begin position="6"/>
        <end position="24"/>
    </location>
</feature>
<comment type="similarity">
    <text evidence="2">Belongs to the UPF0410 family.</text>
</comment>
<keyword evidence="4 7" id="KW-0812">Transmembrane</keyword>
<comment type="caution">
    <text evidence="8">The sequence shown here is derived from an EMBL/GenBank/DDBJ whole genome shotgun (WGS) entry which is preliminary data.</text>
</comment>
<evidence type="ECO:0000256" key="1">
    <source>
        <dbReference type="ARBA" id="ARBA00004651"/>
    </source>
</evidence>
<name>A0A3M9NME3_9BACT</name>
<evidence type="ECO:0000256" key="7">
    <source>
        <dbReference type="SAM" id="Phobius"/>
    </source>
</evidence>
<comment type="subcellular location">
    <subcellularLocation>
        <location evidence="1">Cell membrane</location>
        <topology evidence="1">Multi-pass membrane protein</topology>
    </subcellularLocation>
</comment>